<dbReference type="Pfam" id="PF04239">
    <property type="entry name" value="DUF421"/>
    <property type="match status" value="1"/>
</dbReference>
<dbReference type="PANTHER" id="PTHR34582:SF6">
    <property type="entry name" value="UPF0702 TRANSMEMBRANE PROTEIN YCAP"/>
    <property type="match status" value="1"/>
</dbReference>
<evidence type="ECO:0008006" key="12">
    <source>
        <dbReference type="Google" id="ProtNLM"/>
    </source>
</evidence>
<evidence type="ECO:0000256" key="4">
    <source>
        <dbReference type="ARBA" id="ARBA00022692"/>
    </source>
</evidence>
<evidence type="ECO:0000259" key="9">
    <source>
        <dbReference type="Pfam" id="PF20730"/>
    </source>
</evidence>
<dbReference type="InterPro" id="IPR048454">
    <property type="entry name" value="YetF_N"/>
</dbReference>
<comment type="similarity">
    <text evidence="2">Belongs to the UPF0702 family.</text>
</comment>
<evidence type="ECO:0000256" key="6">
    <source>
        <dbReference type="ARBA" id="ARBA00023136"/>
    </source>
</evidence>
<keyword evidence="6 7" id="KW-0472">Membrane</keyword>
<keyword evidence="3" id="KW-1003">Cell membrane</keyword>
<reference evidence="11" key="1">
    <citation type="submission" date="2016-10" db="EMBL/GenBank/DDBJ databases">
        <authorList>
            <person name="Varghese N."/>
            <person name="Submissions S."/>
        </authorList>
    </citation>
    <scope>NUCLEOTIDE SEQUENCE [LARGE SCALE GENOMIC DNA]</scope>
    <source>
        <strain evidence="11">CGMCC 4.5579</strain>
    </source>
</reference>
<dbReference type="InterPro" id="IPR023090">
    <property type="entry name" value="UPF0702_alpha/beta_dom_sf"/>
</dbReference>
<feature type="domain" description="YetF-like N-terminal transmembrane" evidence="9">
    <location>
        <begin position="20"/>
        <end position="82"/>
    </location>
</feature>
<gene>
    <name evidence="10" type="ORF">SAMN05421810_101207</name>
</gene>
<protein>
    <recommendedName>
        <fullName evidence="12">DUF421 domain-containing protein</fullName>
    </recommendedName>
</protein>
<name>A0A1I5KMA6_9PSEU</name>
<feature type="domain" description="YetF C-terminal" evidence="8">
    <location>
        <begin position="88"/>
        <end position="156"/>
    </location>
</feature>
<dbReference type="OrthoDB" id="9793799at2"/>
<dbReference type="Proteomes" id="UP000198727">
    <property type="component" value="Unassembled WGS sequence"/>
</dbReference>
<dbReference type="GO" id="GO:0005886">
    <property type="term" value="C:plasma membrane"/>
    <property type="evidence" value="ECO:0007669"/>
    <property type="project" value="UniProtKB-SubCell"/>
</dbReference>
<dbReference type="PANTHER" id="PTHR34582">
    <property type="entry name" value="UPF0702 TRANSMEMBRANE PROTEIN YCAP"/>
    <property type="match status" value="1"/>
</dbReference>
<evidence type="ECO:0000256" key="2">
    <source>
        <dbReference type="ARBA" id="ARBA00006448"/>
    </source>
</evidence>
<dbReference type="EMBL" id="FOWW01000001">
    <property type="protein sequence ID" value="SFO85816.1"/>
    <property type="molecule type" value="Genomic_DNA"/>
</dbReference>
<accession>A0A1I5KMA6</accession>
<dbReference type="RefSeq" id="WP_092526487.1">
    <property type="nucleotide sequence ID" value="NZ_FOWW01000001.1"/>
</dbReference>
<evidence type="ECO:0000259" key="8">
    <source>
        <dbReference type="Pfam" id="PF04239"/>
    </source>
</evidence>
<proteinExistence type="inferred from homology"/>
<sequence>MFFDSWSGLIRVVSVGVPAYVVLVAVVRLSGKRTLAKMNAFDLVVTVALGSTLATILLSADVALAEGLLALALLVAAQYVVAWSAVRLRAVRQAVRSRPTLLVWHGRMREQTLQQQRVSRAEVLQAIRSQGLGGLDQVAAVVLETDGGLSVIPTTKVGDHHALDDVPDVP</sequence>
<organism evidence="10 11">
    <name type="scientific">Amycolatopsis arida</name>
    <dbReference type="NCBI Taxonomy" id="587909"/>
    <lineage>
        <taxon>Bacteria</taxon>
        <taxon>Bacillati</taxon>
        <taxon>Actinomycetota</taxon>
        <taxon>Actinomycetes</taxon>
        <taxon>Pseudonocardiales</taxon>
        <taxon>Pseudonocardiaceae</taxon>
        <taxon>Amycolatopsis</taxon>
    </lineage>
</organism>
<feature type="transmembrane region" description="Helical" evidence="7">
    <location>
        <begin position="64"/>
        <end position="86"/>
    </location>
</feature>
<evidence type="ECO:0000256" key="1">
    <source>
        <dbReference type="ARBA" id="ARBA00004651"/>
    </source>
</evidence>
<dbReference type="AlphaFoldDB" id="A0A1I5KMA6"/>
<dbReference type="InterPro" id="IPR007353">
    <property type="entry name" value="DUF421"/>
</dbReference>
<keyword evidence="11" id="KW-1185">Reference proteome</keyword>
<dbReference type="Gene3D" id="3.30.240.20">
    <property type="entry name" value="bsu07140 like domains"/>
    <property type="match status" value="1"/>
</dbReference>
<feature type="transmembrane region" description="Helical" evidence="7">
    <location>
        <begin position="39"/>
        <end position="58"/>
    </location>
</feature>
<keyword evidence="5 7" id="KW-1133">Transmembrane helix</keyword>
<evidence type="ECO:0000256" key="7">
    <source>
        <dbReference type="SAM" id="Phobius"/>
    </source>
</evidence>
<evidence type="ECO:0000313" key="10">
    <source>
        <dbReference type="EMBL" id="SFO85816.1"/>
    </source>
</evidence>
<keyword evidence="4 7" id="KW-0812">Transmembrane</keyword>
<dbReference type="Pfam" id="PF20730">
    <property type="entry name" value="YetF_N"/>
    <property type="match status" value="1"/>
</dbReference>
<evidence type="ECO:0000256" key="3">
    <source>
        <dbReference type="ARBA" id="ARBA00022475"/>
    </source>
</evidence>
<comment type="subcellular location">
    <subcellularLocation>
        <location evidence="1">Cell membrane</location>
        <topology evidence="1">Multi-pass membrane protein</topology>
    </subcellularLocation>
</comment>
<dbReference type="STRING" id="587909.SAMN05421810_101207"/>
<feature type="transmembrane region" description="Helical" evidence="7">
    <location>
        <begin position="6"/>
        <end position="27"/>
    </location>
</feature>
<evidence type="ECO:0000313" key="11">
    <source>
        <dbReference type="Proteomes" id="UP000198727"/>
    </source>
</evidence>
<evidence type="ECO:0000256" key="5">
    <source>
        <dbReference type="ARBA" id="ARBA00022989"/>
    </source>
</evidence>